<evidence type="ECO:0000313" key="1">
    <source>
        <dbReference type="EMBL" id="KGX93353.1"/>
    </source>
</evidence>
<dbReference type="PANTHER" id="PTHR41260">
    <property type="entry name" value="PROTEIN ECSC"/>
    <property type="match status" value="1"/>
</dbReference>
<gene>
    <name evidence="1" type="ORF">N781_09865</name>
</gene>
<dbReference type="STRING" id="1385510.GCA_000425205_00884"/>
<dbReference type="eggNOG" id="ENOG502ZAC7">
    <property type="taxonomic scope" value="Bacteria"/>
</dbReference>
<reference evidence="1 2" key="1">
    <citation type="submission" date="2013-08" db="EMBL/GenBank/DDBJ databases">
        <authorList>
            <person name="Huang J."/>
            <person name="Wang G."/>
        </authorList>
    </citation>
    <scope>NUCLEOTIDE SEQUENCE [LARGE SCALE GENOMIC DNA]</scope>
    <source>
        <strain evidence="1 2">JSM 076056</strain>
    </source>
</reference>
<organism evidence="1 2">
    <name type="scientific">Pontibacillus halophilus JSM 076056 = DSM 19796</name>
    <dbReference type="NCBI Taxonomy" id="1385510"/>
    <lineage>
        <taxon>Bacteria</taxon>
        <taxon>Bacillati</taxon>
        <taxon>Bacillota</taxon>
        <taxon>Bacilli</taxon>
        <taxon>Bacillales</taxon>
        <taxon>Bacillaceae</taxon>
        <taxon>Pontibacillus</taxon>
    </lineage>
</organism>
<keyword evidence="2" id="KW-1185">Reference proteome</keyword>
<dbReference type="AlphaFoldDB" id="A0A0A5GQ30"/>
<accession>A0A0A5GQ30</accession>
<protein>
    <submittedName>
        <fullName evidence="1">Protein ecsC</fullName>
    </submittedName>
</protein>
<proteinExistence type="predicted"/>
<dbReference type="EMBL" id="AVPE01000002">
    <property type="protein sequence ID" value="KGX93353.1"/>
    <property type="molecule type" value="Genomic_DNA"/>
</dbReference>
<dbReference type="Pfam" id="PF12787">
    <property type="entry name" value="EcsC"/>
    <property type="match status" value="1"/>
</dbReference>
<dbReference type="PANTHER" id="PTHR41260:SF1">
    <property type="entry name" value="PROTEIN ECSC"/>
    <property type="match status" value="1"/>
</dbReference>
<evidence type="ECO:0000313" key="2">
    <source>
        <dbReference type="Proteomes" id="UP000030528"/>
    </source>
</evidence>
<dbReference type="InterPro" id="IPR024787">
    <property type="entry name" value="EcsC"/>
</dbReference>
<name>A0A0A5GQ30_9BACI</name>
<dbReference type="Proteomes" id="UP000030528">
    <property type="component" value="Unassembled WGS sequence"/>
</dbReference>
<sequence>MVSKERVIHDIRSWEEQWEKYRANDFELMYDQWLRQSVDGMGEKSRKRMFHQIDQWLFHTHSYIHGTAFQSEARERILTSGRIFNEEVHELHDMKKLSIDQLSYLAHQHMSKGKIYSFAQGGLTGTGGFILLGVDFPLMMILNLRAVQLISLTFGYEVNHPYEMMISLKVFHAATLPKRLQRQAWNELKEEIKHQDTRFPYFYEGDEELADVTWLEQPLRQLTKTLFIVMFRKKLIQGLPIVSMVAGATMNYQLTRQVTEFALRFYQYRNLYEQGELS</sequence>
<comment type="caution">
    <text evidence="1">The sequence shown here is derived from an EMBL/GenBank/DDBJ whole genome shotgun (WGS) entry which is preliminary data.</text>
</comment>